<organism evidence="1 2">
    <name type="scientific">Mucuna pruriens</name>
    <name type="common">Velvet bean</name>
    <name type="synonym">Dolichos pruriens</name>
    <dbReference type="NCBI Taxonomy" id="157652"/>
    <lineage>
        <taxon>Eukaryota</taxon>
        <taxon>Viridiplantae</taxon>
        <taxon>Streptophyta</taxon>
        <taxon>Embryophyta</taxon>
        <taxon>Tracheophyta</taxon>
        <taxon>Spermatophyta</taxon>
        <taxon>Magnoliopsida</taxon>
        <taxon>eudicotyledons</taxon>
        <taxon>Gunneridae</taxon>
        <taxon>Pentapetalae</taxon>
        <taxon>rosids</taxon>
        <taxon>fabids</taxon>
        <taxon>Fabales</taxon>
        <taxon>Fabaceae</taxon>
        <taxon>Papilionoideae</taxon>
        <taxon>50 kb inversion clade</taxon>
        <taxon>NPAAA clade</taxon>
        <taxon>indigoferoid/millettioid clade</taxon>
        <taxon>Phaseoleae</taxon>
        <taxon>Mucuna</taxon>
    </lineage>
</organism>
<evidence type="ECO:0000313" key="1">
    <source>
        <dbReference type="EMBL" id="RDX84798.1"/>
    </source>
</evidence>
<comment type="caution">
    <text evidence="1">The sequence shown here is derived from an EMBL/GenBank/DDBJ whole genome shotgun (WGS) entry which is preliminary data.</text>
</comment>
<feature type="non-terminal residue" evidence="1">
    <location>
        <position position="1"/>
    </location>
</feature>
<dbReference type="Proteomes" id="UP000257109">
    <property type="component" value="Unassembled WGS sequence"/>
</dbReference>
<feature type="non-terminal residue" evidence="1">
    <location>
        <position position="82"/>
    </location>
</feature>
<evidence type="ECO:0000313" key="2">
    <source>
        <dbReference type="Proteomes" id="UP000257109"/>
    </source>
</evidence>
<dbReference type="EMBL" id="QJKJ01006950">
    <property type="protein sequence ID" value="RDX84798.1"/>
    <property type="molecule type" value="Genomic_DNA"/>
</dbReference>
<accession>A0A371G2N7</accession>
<sequence>KLHAYHPEIDRTFHRLLRSPRSSEIVNSNSLNSCAIASNITNFGSNYDFDPTNIFHVVCSIMRPYGIPEDYIKKKAFPFSLD</sequence>
<dbReference type="AlphaFoldDB" id="A0A371G2N7"/>
<reference evidence="1" key="1">
    <citation type="submission" date="2018-05" db="EMBL/GenBank/DDBJ databases">
        <title>Draft genome of Mucuna pruriens seed.</title>
        <authorList>
            <person name="Nnadi N.E."/>
            <person name="Vos R."/>
            <person name="Hasami M.H."/>
            <person name="Devisetty U.K."/>
            <person name="Aguiy J.C."/>
        </authorList>
    </citation>
    <scope>NUCLEOTIDE SEQUENCE [LARGE SCALE GENOMIC DNA]</scope>
    <source>
        <strain evidence="1">JCA_2017</strain>
    </source>
</reference>
<proteinExistence type="predicted"/>
<name>A0A371G2N7_MUCPR</name>
<gene>
    <name evidence="1" type="ORF">CR513_34107</name>
</gene>
<protein>
    <submittedName>
        <fullName evidence="1">Uncharacterized protein</fullName>
    </submittedName>
</protein>
<keyword evidence="2" id="KW-1185">Reference proteome</keyword>